<dbReference type="Gene3D" id="3.30.390.30">
    <property type="match status" value="1"/>
</dbReference>
<accession>A0ABU4AQW0</accession>
<dbReference type="SUPFAM" id="SSF51905">
    <property type="entry name" value="FAD/NAD(P)-binding domain"/>
    <property type="match status" value="1"/>
</dbReference>
<evidence type="ECO:0000256" key="4">
    <source>
        <dbReference type="ARBA" id="ARBA00023002"/>
    </source>
</evidence>
<evidence type="ECO:0000256" key="2">
    <source>
        <dbReference type="ARBA" id="ARBA00022630"/>
    </source>
</evidence>
<dbReference type="Gene3D" id="3.50.50.60">
    <property type="entry name" value="FAD/NAD(P)-binding domain"/>
    <property type="match status" value="2"/>
</dbReference>
<evidence type="ECO:0000259" key="5">
    <source>
        <dbReference type="Pfam" id="PF07992"/>
    </source>
</evidence>
<dbReference type="EMBL" id="JAWLIP010000011">
    <property type="protein sequence ID" value="MDV6228618.1"/>
    <property type="molecule type" value="Genomic_DNA"/>
</dbReference>
<comment type="caution">
    <text evidence="7">The sequence shown here is derived from an EMBL/GenBank/DDBJ whole genome shotgun (WGS) entry which is preliminary data.</text>
</comment>
<evidence type="ECO:0000256" key="1">
    <source>
        <dbReference type="ARBA" id="ARBA00001974"/>
    </source>
</evidence>
<dbReference type="InterPro" id="IPR036188">
    <property type="entry name" value="FAD/NAD-bd_sf"/>
</dbReference>
<feature type="domain" description="Reductase C-terminal" evidence="6">
    <location>
        <begin position="320"/>
        <end position="403"/>
    </location>
</feature>
<dbReference type="InterPro" id="IPR028202">
    <property type="entry name" value="Reductase_C"/>
</dbReference>
<keyword evidence="8" id="KW-1185">Reference proteome</keyword>
<keyword evidence="4" id="KW-0560">Oxidoreductase</keyword>
<dbReference type="PANTHER" id="PTHR43557">
    <property type="entry name" value="APOPTOSIS-INDUCING FACTOR 1"/>
    <property type="match status" value="1"/>
</dbReference>
<reference evidence="7 8" key="1">
    <citation type="submission" date="2023-10" db="EMBL/GenBank/DDBJ databases">
        <authorList>
            <person name="Venkata Ramana C."/>
            <person name="Sasikala C."/>
            <person name="Dhurka M."/>
        </authorList>
    </citation>
    <scope>NUCLEOTIDE SEQUENCE [LARGE SCALE GENOMIC DNA]</scope>
    <source>
        <strain evidence="7 8">KCTC 32151</strain>
    </source>
</reference>
<dbReference type="InterPro" id="IPR023753">
    <property type="entry name" value="FAD/NAD-binding_dom"/>
</dbReference>
<protein>
    <submittedName>
        <fullName evidence="7">FAD-dependent oxidoreductase</fullName>
    </submittedName>
</protein>
<organism evidence="7 8">
    <name type="scientific">Nitratireductor aquimarinus</name>
    <dbReference type="NCBI Taxonomy" id="889300"/>
    <lineage>
        <taxon>Bacteria</taxon>
        <taxon>Pseudomonadati</taxon>
        <taxon>Pseudomonadota</taxon>
        <taxon>Alphaproteobacteria</taxon>
        <taxon>Hyphomicrobiales</taxon>
        <taxon>Phyllobacteriaceae</taxon>
        <taxon>Nitratireductor</taxon>
    </lineage>
</organism>
<evidence type="ECO:0000259" key="6">
    <source>
        <dbReference type="Pfam" id="PF14759"/>
    </source>
</evidence>
<feature type="domain" description="FAD/NAD(P)-binding" evidence="5">
    <location>
        <begin position="4"/>
        <end position="301"/>
    </location>
</feature>
<keyword evidence="2" id="KW-0285">Flavoprotein</keyword>
<dbReference type="Proteomes" id="UP001185659">
    <property type="component" value="Unassembled WGS sequence"/>
</dbReference>
<evidence type="ECO:0000313" key="7">
    <source>
        <dbReference type="EMBL" id="MDV6228618.1"/>
    </source>
</evidence>
<comment type="cofactor">
    <cofactor evidence="1">
        <name>FAD</name>
        <dbReference type="ChEBI" id="CHEBI:57692"/>
    </cofactor>
</comment>
<dbReference type="InterPro" id="IPR016156">
    <property type="entry name" value="FAD/NAD-linked_Rdtase_dimer_sf"/>
</dbReference>
<dbReference type="Pfam" id="PF07992">
    <property type="entry name" value="Pyr_redox_2"/>
    <property type="match status" value="1"/>
</dbReference>
<dbReference type="SUPFAM" id="SSF55424">
    <property type="entry name" value="FAD/NAD-linked reductases, dimerisation (C-terminal) domain"/>
    <property type="match status" value="1"/>
</dbReference>
<keyword evidence="3" id="KW-0274">FAD</keyword>
<dbReference type="InterPro" id="IPR050446">
    <property type="entry name" value="FAD-oxidoreductase/Apoptosis"/>
</dbReference>
<dbReference type="Pfam" id="PF14759">
    <property type="entry name" value="Reductase_C"/>
    <property type="match status" value="1"/>
</dbReference>
<dbReference type="PANTHER" id="PTHR43557:SF2">
    <property type="entry name" value="RIESKE DOMAIN-CONTAINING PROTEIN-RELATED"/>
    <property type="match status" value="1"/>
</dbReference>
<dbReference type="PRINTS" id="PR00368">
    <property type="entry name" value="FADPNR"/>
</dbReference>
<gene>
    <name evidence="7" type="ORF">R2G56_20210</name>
</gene>
<evidence type="ECO:0000256" key="3">
    <source>
        <dbReference type="ARBA" id="ARBA00022827"/>
    </source>
</evidence>
<name>A0ABU4AQW0_9HYPH</name>
<sequence length="410" mass="43468">MVERCIIVGGGHGGSQAAVSLRQEGYSGEIVLVSDEKDLPYHRPPLSKSYLKTPDGEGLVLRTEAVYRDNAVELELGVRAERIDVDGKRLIVADGRELGFTDLVLATGARARMPQLPGMEFDGIVTLRTMEDARRIRAAMPLVENVVIVGGGFIGMEMAHSCIGLGKSVTLIEAAPRVLARSVAPVVSAHVEERSRSAGIDLITSAQLAAIHGEGGKVVAVSTADGRRFDADMVVMGIGAVPNVELAAEAGLEVANGVVVDPNLRSSAPNIYAIGDCVSFDHHQLGERVRLESVQNATDHARHVARVLTGGGRPYAEVAWFWSDQGDMKIQTAGLATGADSLIVSGACEDNAFSVYHFRGEKLVAVDSINRPADHMIARRLLGAGITPSAADIAEGAQRLKQLISAFKAN</sequence>
<dbReference type="PRINTS" id="PR00411">
    <property type="entry name" value="PNDRDTASEI"/>
</dbReference>
<evidence type="ECO:0000313" key="8">
    <source>
        <dbReference type="Proteomes" id="UP001185659"/>
    </source>
</evidence>
<dbReference type="RefSeq" id="WP_317562407.1">
    <property type="nucleotide sequence ID" value="NZ_JAWLIP010000011.1"/>
</dbReference>
<proteinExistence type="predicted"/>